<dbReference type="RefSeq" id="WP_132705014.1">
    <property type="nucleotide sequence ID" value="NZ_SMGI01000002.1"/>
</dbReference>
<evidence type="ECO:0000313" key="3">
    <source>
        <dbReference type="EMBL" id="TCK68003.1"/>
    </source>
</evidence>
<dbReference type="EMBL" id="SMGI01000002">
    <property type="protein sequence ID" value="TCK68003.1"/>
    <property type="molecule type" value="Genomic_DNA"/>
</dbReference>
<reference evidence="3 4" key="1">
    <citation type="journal article" date="2015" name="Stand. Genomic Sci.">
        <title>Genomic Encyclopedia of Bacterial and Archaeal Type Strains, Phase III: the genomes of soil and plant-associated and newly described type strains.</title>
        <authorList>
            <person name="Whitman W.B."/>
            <person name="Woyke T."/>
            <person name="Klenk H.P."/>
            <person name="Zhou Y."/>
            <person name="Lilburn T.G."/>
            <person name="Beck B.J."/>
            <person name="De Vos P."/>
            <person name="Vandamme P."/>
            <person name="Eisen J.A."/>
            <person name="Garrity G."/>
            <person name="Hugenholtz P."/>
            <person name="Kyrpides N.C."/>
        </authorList>
    </citation>
    <scope>NUCLEOTIDE SEQUENCE [LARGE SCALE GENOMIC DNA]</scope>
    <source>
        <strain evidence="3 4">CECT 8445</strain>
    </source>
</reference>
<feature type="signal peptide" evidence="1">
    <location>
        <begin position="1"/>
        <end position="23"/>
    </location>
</feature>
<dbReference type="Pfam" id="PF18942">
    <property type="entry name" value="DUF5689"/>
    <property type="match status" value="1"/>
</dbReference>
<protein>
    <recommendedName>
        <fullName evidence="2">DUF5689 domain-containing protein</fullName>
    </recommendedName>
</protein>
<dbReference type="AlphaFoldDB" id="A0A4R1KTZ6"/>
<evidence type="ECO:0000313" key="4">
    <source>
        <dbReference type="Proteomes" id="UP000295714"/>
    </source>
</evidence>
<feature type="domain" description="DUF5689" evidence="2">
    <location>
        <begin position="80"/>
        <end position="288"/>
    </location>
</feature>
<organism evidence="3 4">
    <name type="scientific">Winogradskyella wandonensis</name>
    <dbReference type="NCBI Taxonomy" id="1442586"/>
    <lineage>
        <taxon>Bacteria</taxon>
        <taxon>Pseudomonadati</taxon>
        <taxon>Bacteroidota</taxon>
        <taxon>Flavobacteriia</taxon>
        <taxon>Flavobacteriales</taxon>
        <taxon>Flavobacteriaceae</taxon>
        <taxon>Winogradskyella</taxon>
    </lineage>
</organism>
<feature type="chain" id="PRO_5020446485" description="DUF5689 domain-containing protein" evidence="1">
    <location>
        <begin position="24"/>
        <end position="468"/>
    </location>
</feature>
<dbReference type="Proteomes" id="UP000295714">
    <property type="component" value="Unassembled WGS sequence"/>
</dbReference>
<dbReference type="NCBIfam" id="NF038128">
    <property type="entry name" value="choice_anch_J"/>
    <property type="match status" value="1"/>
</dbReference>
<gene>
    <name evidence="3" type="ORF">DFQ05_1787</name>
</gene>
<dbReference type="InterPro" id="IPR043744">
    <property type="entry name" value="DUF5689"/>
</dbReference>
<name>A0A4R1KTZ6_9FLAO</name>
<keyword evidence="1" id="KW-0732">Signal</keyword>
<dbReference type="OrthoDB" id="1492759at2"/>
<evidence type="ECO:0000256" key="1">
    <source>
        <dbReference type="SAM" id="SignalP"/>
    </source>
</evidence>
<accession>A0A4R1KTZ6</accession>
<comment type="caution">
    <text evidence="3">The sequence shown here is derived from an EMBL/GenBank/DDBJ whole genome shotgun (WGS) entry which is preliminary data.</text>
</comment>
<sequence>MKTLKINKLILLLIGLVAFNSCVEDDDFSVPNTAVVEPVFNNGEQIIPISSVAGDLAQEQGGGQLDYSDDDTLFTFPSEGNDILVEGYVISSDEGGNYFEELILQDAPENPSIGIRVLVDVNPLFIRYEVGRKVFVKLNGLVAGISNGVLTVGPRDGERIGKIPAPVENDFIIRSAEVATMVPLALGIADFSDDKTNLLITLDNVQFLKSQAVTPNALSYASEPFDQFDGERTLEDCTTGASTVFATSTFADFKGLTLPSGRGMMTAVLQKNFFGDEFNVVINSPEDVDMTGERCDPVFIADFQEATDNTDFDTPGWINFIEAGSRPWREDVFSGNGTARFSAFSSGDASNIGWLITPSIDMDAQSGEILSFDMQHAFPDSGHDPIEVLWSNDFDGTEAGVTSATWTSLPFTKSYIVDPGNWFNFVNSGPLDLSSVTGTAYIAFRYTGSDTANQNMTIDIDNVKITVL</sequence>
<proteinExistence type="predicted"/>
<keyword evidence="4" id="KW-1185">Reference proteome</keyword>
<dbReference type="Gene3D" id="2.60.120.200">
    <property type="match status" value="1"/>
</dbReference>
<evidence type="ECO:0000259" key="2">
    <source>
        <dbReference type="Pfam" id="PF18942"/>
    </source>
</evidence>